<dbReference type="Gene3D" id="2.40.110.10">
    <property type="entry name" value="Butyryl-CoA Dehydrogenase, subunit A, domain 2"/>
    <property type="match status" value="1"/>
</dbReference>
<dbReference type="PIRSF" id="PIRSF000331">
    <property type="entry name" value="HpaA_HpaB"/>
    <property type="match status" value="1"/>
</dbReference>
<dbReference type="PANTHER" id="PTHR36117:SF3">
    <property type="entry name" value="4-HYDROXYPHENYLACETATE 3-MONOOXYGENASE-RELATED"/>
    <property type="match status" value="1"/>
</dbReference>
<dbReference type="GO" id="GO:0016627">
    <property type="term" value="F:oxidoreductase activity, acting on the CH-CH group of donors"/>
    <property type="evidence" value="ECO:0007669"/>
    <property type="project" value="InterPro"/>
</dbReference>
<dbReference type="InterPro" id="IPR046373">
    <property type="entry name" value="Acyl-CoA_Oxase/DH_mid-dom_sf"/>
</dbReference>
<dbReference type="SUPFAM" id="SSF47203">
    <property type="entry name" value="Acyl-CoA dehydrogenase C-terminal domain-like"/>
    <property type="match status" value="1"/>
</dbReference>
<keyword evidence="1" id="KW-0285">Flavoprotein</keyword>
<feature type="binding site" evidence="4">
    <location>
        <position position="189"/>
    </location>
    <ligand>
        <name>FAD</name>
        <dbReference type="ChEBI" id="CHEBI:57692"/>
    </ligand>
</feature>
<feature type="domain" description="HpaB/PvcC/4-BUDH C-terminal" evidence="5">
    <location>
        <begin position="281"/>
        <end position="474"/>
    </location>
</feature>
<dbReference type="InterPro" id="IPR024674">
    <property type="entry name" value="HpaB/PvcC/4-BUDH_N"/>
</dbReference>
<organism evidence="7 8">
    <name type="scientific">Emergencia timonensis</name>
    <dbReference type="NCBI Taxonomy" id="1776384"/>
    <lineage>
        <taxon>Bacteria</taxon>
        <taxon>Bacillati</taxon>
        <taxon>Bacillota</taxon>
        <taxon>Clostridia</taxon>
        <taxon>Peptostreptococcales</taxon>
        <taxon>Anaerovoracaceae</taxon>
        <taxon>Emergencia</taxon>
    </lineage>
</organism>
<evidence type="ECO:0000256" key="1">
    <source>
        <dbReference type="ARBA" id="ARBA00022630"/>
    </source>
</evidence>
<keyword evidence="3" id="KW-0560">Oxidoreductase</keyword>
<accession>A0A415E6D9</accession>
<keyword evidence="2 4" id="KW-0274">FAD</keyword>
<dbReference type="Pfam" id="PF03241">
    <property type="entry name" value="HpaB"/>
    <property type="match status" value="1"/>
</dbReference>
<dbReference type="InterPro" id="IPR024719">
    <property type="entry name" value="HpaB/PvcC/4-BUDH_C"/>
</dbReference>
<comment type="caution">
    <text evidence="7">The sequence shown here is derived from an EMBL/GenBank/DDBJ whole genome shotgun (WGS) entry which is preliminary data.</text>
</comment>
<dbReference type="AlphaFoldDB" id="A0A415E6D9"/>
<evidence type="ECO:0000313" key="8">
    <source>
        <dbReference type="Proteomes" id="UP000284841"/>
    </source>
</evidence>
<keyword evidence="8" id="KW-1185">Reference proteome</keyword>
<evidence type="ECO:0000313" key="7">
    <source>
        <dbReference type="EMBL" id="RHJ89336.1"/>
    </source>
</evidence>
<evidence type="ECO:0000259" key="5">
    <source>
        <dbReference type="Pfam" id="PF03241"/>
    </source>
</evidence>
<dbReference type="Proteomes" id="UP000284841">
    <property type="component" value="Unassembled WGS sequence"/>
</dbReference>
<dbReference type="RefSeq" id="WP_067539369.1">
    <property type="nucleotide sequence ID" value="NZ_AP025567.1"/>
</dbReference>
<dbReference type="PANTHER" id="PTHR36117">
    <property type="entry name" value="4-HYDROXYPHENYLACETATE 3-MONOOXYGENASE-RELATED"/>
    <property type="match status" value="1"/>
</dbReference>
<gene>
    <name evidence="7" type="ORF">DW099_01805</name>
</gene>
<dbReference type="EMBL" id="QRMS01000001">
    <property type="protein sequence ID" value="RHJ89336.1"/>
    <property type="molecule type" value="Genomic_DNA"/>
</dbReference>
<dbReference type="Gene3D" id="1.10.3140.10">
    <property type="entry name" value="4-hydroxybutyryl-coa dehydratase, domain 1"/>
    <property type="match status" value="1"/>
</dbReference>
<dbReference type="InterPro" id="IPR004925">
    <property type="entry name" value="HpaB/PvcC/4-BUDH"/>
</dbReference>
<dbReference type="Gene3D" id="1.20.140.10">
    <property type="entry name" value="Butyryl-CoA Dehydrogenase, subunit A, domain 3"/>
    <property type="match status" value="1"/>
</dbReference>
<dbReference type="InterPro" id="IPR036250">
    <property type="entry name" value="AcylCo_DH-like_C"/>
</dbReference>
<name>A0A415E6D9_9FIRM</name>
<feature type="domain" description="HpaB/PvcC/4-BUDH N-terminal" evidence="6">
    <location>
        <begin position="4"/>
        <end position="273"/>
    </location>
</feature>
<sequence>MMNGQQYKESLKKLKPIIYYMGEKIDSVVDHPMTKPHVNSAAMTYELAQDPLYQNLMTADSHLTGTKVNRFTHVHQSKEDLVNKVKMMRMIAQKTGTCFQRCVGLDAMNATFITTYNVDKKYGTDYHKKFTAWLKYVQENDLMIAGAMTDVKGNRNKKPSGQSDPDLFTHIVEKREDGIVIKGAKAHMTGMANSHEMLILPTTNLLEGDEAYAVACAVPVDAKGVTHVFGRQTNDQRRLQGDLDTGNAEYAIVGGETLTVLDNVFVPWDRVFMCGEIEFAQDYVTRFAAYHRQNYGGCKVGNSDVLIGATSLIAKMNGANKASHIKDKLIEMTHLAETMYCCSLACSYEGVKEEAGSYYVNTLLANEVKLNCTKNMYEISRLAHDIAGGFIATLPHEWDFNSPVTGPLIKKYFVGNEEYSAEDRIKIARLLENMSGGTALAESMHGAGSPQAMRIMILRESNMEQKEELAANLAHVKL</sequence>
<dbReference type="SUPFAM" id="SSF56645">
    <property type="entry name" value="Acyl-CoA dehydrogenase NM domain-like"/>
    <property type="match status" value="1"/>
</dbReference>
<dbReference type="Pfam" id="PF11794">
    <property type="entry name" value="HpaB_N"/>
    <property type="match status" value="1"/>
</dbReference>
<evidence type="ECO:0000256" key="3">
    <source>
        <dbReference type="ARBA" id="ARBA00023002"/>
    </source>
</evidence>
<dbReference type="GeneID" id="83004965"/>
<reference evidence="7 8" key="1">
    <citation type="submission" date="2018-08" db="EMBL/GenBank/DDBJ databases">
        <title>A genome reference for cultivated species of the human gut microbiota.</title>
        <authorList>
            <person name="Zou Y."/>
            <person name="Xue W."/>
            <person name="Luo G."/>
        </authorList>
    </citation>
    <scope>NUCLEOTIDE SEQUENCE [LARGE SCALE GENOMIC DNA]</scope>
    <source>
        <strain evidence="7 8">AM07-24</strain>
    </source>
</reference>
<dbReference type="OrthoDB" id="9785230at2"/>
<evidence type="ECO:0000259" key="6">
    <source>
        <dbReference type="Pfam" id="PF11794"/>
    </source>
</evidence>
<evidence type="ECO:0000256" key="4">
    <source>
        <dbReference type="PIRSR" id="PIRSR000331-2"/>
    </source>
</evidence>
<protein>
    <submittedName>
        <fullName evidence="7">4-hydroxybutyryl-CoA dehydratase</fullName>
    </submittedName>
</protein>
<proteinExistence type="predicted"/>
<dbReference type="InterPro" id="IPR009100">
    <property type="entry name" value="AcylCoA_DH/oxidase_NM_dom_sf"/>
</dbReference>
<dbReference type="STRING" id="1776384.GCA_900086585_02640"/>
<evidence type="ECO:0000256" key="2">
    <source>
        <dbReference type="ARBA" id="ARBA00022827"/>
    </source>
</evidence>